<sequence length="431" mass="48703">MVIGSASKAYTWKWLLTRCSVNLFLNAAVVASGWLYSPGRMLENYRHSKNFHLVLNVAISRKTRINGCKKSALIPYRRKDIFSSKITSANHNHSESTKPQYTAVMESKFNPPIIPPGFVPKHKFAAPLEVERKVSEVAPPEGAPPDDLELRMMIDGLATFVARSGKIFEDLSREKNANNPLFCFLFGGPGHDYYRRKLWEEQRKLVERGKSFTENFHEKKRQNLSSEERGRVLGETPLERSSKSANACVPPGDVARLQSVLSDTFTKPTSLLEGAAAIRPFKADPSKQARFEQFLKDKYQGGLRSTHIEDNMSELQRAQERVDFEAAAEMIAKGIQSKKNSVSSNQQLDLVSAVGNRFTSGGVEIMGSKLQERGHEKVENIETKRLPRREEHQWRPALLLCKRFNLLDPYAGKVLSLETLRKRLGYGLRGL</sequence>
<dbReference type="InterPro" id="IPR000061">
    <property type="entry name" value="Surp"/>
</dbReference>
<gene>
    <name evidence="3" type="ORF">KI387_013823</name>
</gene>
<dbReference type="InterPro" id="IPR035967">
    <property type="entry name" value="SWAP/Surp_sf"/>
</dbReference>
<dbReference type="PANTHER" id="PTHR13384:SF19">
    <property type="entry name" value="G PATCH DOMAIN-CONTAINING PROTEIN 1"/>
    <property type="match status" value="1"/>
</dbReference>
<dbReference type="EMBL" id="JAHRHJ020000009">
    <property type="protein sequence ID" value="KAH9302240.1"/>
    <property type="molecule type" value="Genomic_DNA"/>
</dbReference>
<name>A0AA38CL15_TAXCH</name>
<feature type="non-terminal residue" evidence="3">
    <location>
        <position position="431"/>
    </location>
</feature>
<dbReference type="GO" id="GO:0006397">
    <property type="term" value="P:mRNA processing"/>
    <property type="evidence" value="ECO:0007669"/>
    <property type="project" value="UniProtKB-KW"/>
</dbReference>
<dbReference type="SUPFAM" id="SSF109905">
    <property type="entry name" value="Surp module (SWAP domain)"/>
    <property type="match status" value="1"/>
</dbReference>
<accession>A0AA38CL15</accession>
<dbReference type="PROSITE" id="PS50128">
    <property type="entry name" value="SURP"/>
    <property type="match status" value="1"/>
</dbReference>
<dbReference type="Proteomes" id="UP000824469">
    <property type="component" value="Unassembled WGS sequence"/>
</dbReference>
<evidence type="ECO:0000313" key="4">
    <source>
        <dbReference type="Proteomes" id="UP000824469"/>
    </source>
</evidence>
<evidence type="ECO:0000313" key="3">
    <source>
        <dbReference type="EMBL" id="KAH9302240.1"/>
    </source>
</evidence>
<evidence type="ECO:0000259" key="2">
    <source>
        <dbReference type="PROSITE" id="PS50128"/>
    </source>
</evidence>
<dbReference type="AlphaFoldDB" id="A0AA38CL15"/>
<dbReference type="Pfam" id="PF26093">
    <property type="entry name" value="HTH_TGH"/>
    <property type="match status" value="1"/>
</dbReference>
<dbReference type="GO" id="GO:0005634">
    <property type="term" value="C:nucleus"/>
    <property type="evidence" value="ECO:0007669"/>
    <property type="project" value="TreeGrafter"/>
</dbReference>
<reference evidence="3 4" key="1">
    <citation type="journal article" date="2021" name="Nat. Plants">
        <title>The Taxus genome provides insights into paclitaxel biosynthesis.</title>
        <authorList>
            <person name="Xiong X."/>
            <person name="Gou J."/>
            <person name="Liao Q."/>
            <person name="Li Y."/>
            <person name="Zhou Q."/>
            <person name="Bi G."/>
            <person name="Li C."/>
            <person name="Du R."/>
            <person name="Wang X."/>
            <person name="Sun T."/>
            <person name="Guo L."/>
            <person name="Liang H."/>
            <person name="Lu P."/>
            <person name="Wu Y."/>
            <person name="Zhang Z."/>
            <person name="Ro D.K."/>
            <person name="Shang Y."/>
            <person name="Huang S."/>
            <person name="Yan J."/>
        </authorList>
    </citation>
    <scope>NUCLEOTIDE SEQUENCE [LARGE SCALE GENOMIC DNA]</scope>
    <source>
        <strain evidence="3">Ta-2019</strain>
    </source>
</reference>
<dbReference type="PANTHER" id="PTHR13384">
    <property type="entry name" value="G PATCH DOMAIN-CONTAINING PROTEIN 1"/>
    <property type="match status" value="1"/>
</dbReference>
<organism evidence="3 4">
    <name type="scientific">Taxus chinensis</name>
    <name type="common">Chinese yew</name>
    <name type="synonym">Taxus wallichiana var. chinensis</name>
    <dbReference type="NCBI Taxonomy" id="29808"/>
    <lineage>
        <taxon>Eukaryota</taxon>
        <taxon>Viridiplantae</taxon>
        <taxon>Streptophyta</taxon>
        <taxon>Embryophyta</taxon>
        <taxon>Tracheophyta</taxon>
        <taxon>Spermatophyta</taxon>
        <taxon>Pinopsida</taxon>
        <taxon>Pinidae</taxon>
        <taxon>Conifers II</taxon>
        <taxon>Cupressales</taxon>
        <taxon>Taxaceae</taxon>
        <taxon>Taxus</taxon>
    </lineage>
</organism>
<evidence type="ECO:0000256" key="1">
    <source>
        <dbReference type="ARBA" id="ARBA00022664"/>
    </source>
</evidence>
<feature type="domain" description="SURP motif" evidence="2">
    <location>
        <begin position="153"/>
        <end position="197"/>
    </location>
</feature>
<dbReference type="SMART" id="SM00648">
    <property type="entry name" value="SWAP"/>
    <property type="match status" value="1"/>
</dbReference>
<keyword evidence="4" id="KW-1185">Reference proteome</keyword>
<proteinExistence type="predicted"/>
<dbReference type="Gene3D" id="1.10.10.790">
    <property type="entry name" value="Surp module"/>
    <property type="match status" value="1"/>
</dbReference>
<protein>
    <recommendedName>
        <fullName evidence="2">SURP motif domain-containing protein</fullName>
    </recommendedName>
</protein>
<dbReference type="Pfam" id="PF01805">
    <property type="entry name" value="Surp"/>
    <property type="match status" value="1"/>
</dbReference>
<keyword evidence="1" id="KW-0507">mRNA processing</keyword>
<dbReference type="GO" id="GO:0003723">
    <property type="term" value="F:RNA binding"/>
    <property type="evidence" value="ECO:0007669"/>
    <property type="project" value="InterPro"/>
</dbReference>
<comment type="caution">
    <text evidence="3">The sequence shown here is derived from an EMBL/GenBank/DDBJ whole genome shotgun (WGS) entry which is preliminary data.</text>
</comment>